<evidence type="ECO:0000256" key="7">
    <source>
        <dbReference type="ARBA" id="ARBA00023157"/>
    </source>
</evidence>
<dbReference type="InterPro" id="IPR011625">
    <property type="entry name" value="A2M_N_BRD"/>
</dbReference>
<evidence type="ECO:0000256" key="2">
    <source>
        <dbReference type="ARBA" id="ARBA00010952"/>
    </source>
</evidence>
<dbReference type="SUPFAM" id="SSF48239">
    <property type="entry name" value="Terpenoid cyclases/Protein prenyltransferases"/>
    <property type="match status" value="1"/>
</dbReference>
<dbReference type="InterPro" id="IPR001599">
    <property type="entry name" value="Macroglobln_a2"/>
</dbReference>
<dbReference type="SMART" id="SM00104">
    <property type="entry name" value="ANATO"/>
    <property type="match status" value="1"/>
</dbReference>
<proteinExistence type="inferred from homology"/>
<dbReference type="Gene3D" id="2.60.40.10">
    <property type="entry name" value="Immunoglobulins"/>
    <property type="match status" value="2"/>
</dbReference>
<evidence type="ECO:0000313" key="11">
    <source>
        <dbReference type="Proteomes" id="UP000504630"/>
    </source>
</evidence>
<dbReference type="SUPFAM" id="SSF49410">
    <property type="entry name" value="Alpha-macroglobulin receptor domain"/>
    <property type="match status" value="1"/>
</dbReference>
<dbReference type="InterPro" id="IPR009048">
    <property type="entry name" value="A-macroglobulin_rcpt-bd"/>
</dbReference>
<dbReference type="InterPro" id="IPR001134">
    <property type="entry name" value="Netrin_domain"/>
</dbReference>
<dbReference type="InterPro" id="IPR000020">
    <property type="entry name" value="Anaphylatoxin/fibulin"/>
</dbReference>
<keyword evidence="3" id="KW-0964">Secreted</keyword>
<dbReference type="InterPro" id="IPR002890">
    <property type="entry name" value="MG2"/>
</dbReference>
<evidence type="ECO:0000256" key="1">
    <source>
        <dbReference type="ARBA" id="ARBA00004613"/>
    </source>
</evidence>
<dbReference type="Pfam" id="PF17789">
    <property type="entry name" value="MG4"/>
    <property type="match status" value="1"/>
</dbReference>
<evidence type="ECO:0000259" key="10">
    <source>
        <dbReference type="PROSITE" id="PS50189"/>
    </source>
</evidence>
<dbReference type="Gene3D" id="1.20.91.20">
    <property type="entry name" value="Anaphylotoxins (complement system)"/>
    <property type="match status" value="1"/>
</dbReference>
<dbReference type="OrthoDB" id="6359008at2759"/>
<dbReference type="Pfam" id="PF07677">
    <property type="entry name" value="A2M_recep"/>
    <property type="match status" value="1"/>
</dbReference>
<dbReference type="InterPro" id="IPR008993">
    <property type="entry name" value="TIMP-like_OB-fold"/>
</dbReference>
<name>A0A6J2RDF1_COTGO</name>
<dbReference type="Gene3D" id="2.60.40.1940">
    <property type="match status" value="1"/>
</dbReference>
<dbReference type="SUPFAM" id="SSF47686">
    <property type="entry name" value="Anaphylotoxins (complement system)"/>
    <property type="match status" value="1"/>
</dbReference>
<reference evidence="12" key="1">
    <citation type="submission" date="2025-08" db="UniProtKB">
        <authorList>
            <consortium name="RefSeq"/>
        </authorList>
    </citation>
    <scope>IDENTIFICATION</scope>
</reference>
<dbReference type="KEGG" id="cgob:115021288"/>
<gene>
    <name evidence="12" type="primary">c4b</name>
</gene>
<dbReference type="Pfam" id="PF01759">
    <property type="entry name" value="NTR"/>
    <property type="match status" value="1"/>
</dbReference>
<dbReference type="Pfam" id="PF00207">
    <property type="entry name" value="A2M"/>
    <property type="match status" value="1"/>
</dbReference>
<dbReference type="Gene3D" id="2.60.40.690">
    <property type="entry name" value="Alpha-macroglobulin, receptor-binding domain"/>
    <property type="match status" value="1"/>
</dbReference>
<dbReference type="Pfam" id="PF07703">
    <property type="entry name" value="A2M_BRD"/>
    <property type="match status" value="1"/>
</dbReference>
<dbReference type="SMART" id="SM01361">
    <property type="entry name" value="A2M_recep"/>
    <property type="match status" value="1"/>
</dbReference>
<organism evidence="11 12">
    <name type="scientific">Cottoperca gobio</name>
    <name type="common">Frogmouth</name>
    <name type="synonym">Aphritis gobio</name>
    <dbReference type="NCBI Taxonomy" id="56716"/>
    <lineage>
        <taxon>Eukaryota</taxon>
        <taxon>Metazoa</taxon>
        <taxon>Chordata</taxon>
        <taxon>Craniata</taxon>
        <taxon>Vertebrata</taxon>
        <taxon>Euteleostomi</taxon>
        <taxon>Actinopterygii</taxon>
        <taxon>Neopterygii</taxon>
        <taxon>Teleostei</taxon>
        <taxon>Neoteleostei</taxon>
        <taxon>Acanthomorphata</taxon>
        <taxon>Eupercaria</taxon>
        <taxon>Perciformes</taxon>
        <taxon>Notothenioidei</taxon>
        <taxon>Bovichtidae</taxon>
        <taxon>Cottoperca</taxon>
    </lineage>
</organism>
<feature type="domain" description="Anaphylatoxin-like" evidence="9">
    <location>
        <begin position="698"/>
        <end position="736"/>
    </location>
</feature>
<evidence type="ECO:0000256" key="6">
    <source>
        <dbReference type="ARBA" id="ARBA00022900"/>
    </source>
</evidence>
<dbReference type="RefSeq" id="XP_029307472.1">
    <property type="nucleotide sequence ID" value="XM_029451612.1"/>
</dbReference>
<feature type="domain" description="NTR" evidence="10">
    <location>
        <begin position="1576"/>
        <end position="1725"/>
    </location>
</feature>
<dbReference type="InterPro" id="IPR011626">
    <property type="entry name" value="Alpha-macroglobulin_TED"/>
</dbReference>
<comment type="similarity">
    <text evidence="2">Belongs to the protease inhibitor I39 (alpha-2-macroglobulin) family.</text>
</comment>
<dbReference type="SMART" id="SM01360">
    <property type="entry name" value="A2M"/>
    <property type="match status" value="1"/>
</dbReference>
<dbReference type="InterPro" id="IPR018081">
    <property type="entry name" value="Anaphylatoxin_comp_syst"/>
</dbReference>
<keyword evidence="8" id="KW-0325">Glycoprotein</keyword>
<dbReference type="SMART" id="SM01419">
    <property type="entry name" value="Thiol-ester_cl"/>
    <property type="match status" value="1"/>
</dbReference>
<dbReference type="InterPro" id="IPR050473">
    <property type="entry name" value="A2M/Complement_sys"/>
</dbReference>
<evidence type="ECO:0000256" key="3">
    <source>
        <dbReference type="ARBA" id="ARBA00022525"/>
    </source>
</evidence>
<dbReference type="InterPro" id="IPR036595">
    <property type="entry name" value="A-macroglobulin_rcpt-bd_sf"/>
</dbReference>
<dbReference type="PROSITE" id="PS01178">
    <property type="entry name" value="ANAPHYLATOXIN_2"/>
    <property type="match status" value="1"/>
</dbReference>
<dbReference type="Gene3D" id="2.60.40.1930">
    <property type="match status" value="3"/>
</dbReference>
<keyword evidence="5" id="KW-0732">Signal</keyword>
<evidence type="ECO:0000256" key="8">
    <source>
        <dbReference type="ARBA" id="ARBA00023180"/>
    </source>
</evidence>
<dbReference type="Proteomes" id="UP000504630">
    <property type="component" value="Chromosome 16"/>
</dbReference>
<dbReference type="InterPro" id="IPR040839">
    <property type="entry name" value="MG4"/>
</dbReference>
<dbReference type="CTD" id="721"/>
<dbReference type="InterPro" id="IPR013783">
    <property type="entry name" value="Ig-like_fold"/>
</dbReference>
<comment type="subcellular location">
    <subcellularLocation>
        <location evidence="1">Secreted</location>
    </subcellularLocation>
</comment>
<dbReference type="PANTHER" id="PTHR11412:SF144">
    <property type="entry name" value="COMPLEMENT C4-B"/>
    <property type="match status" value="1"/>
</dbReference>
<dbReference type="GO" id="GO:0005615">
    <property type="term" value="C:extracellular space"/>
    <property type="evidence" value="ECO:0007669"/>
    <property type="project" value="InterPro"/>
</dbReference>
<dbReference type="FunFam" id="2.60.40.690:FF:000002">
    <property type="entry name" value="Complement C4 isoform-A"/>
    <property type="match status" value="1"/>
</dbReference>
<dbReference type="FunFam" id="2.60.40.10:FF:000155">
    <property type="entry name" value="complement C3 isoform X1"/>
    <property type="match status" value="1"/>
</dbReference>
<dbReference type="InterPro" id="IPR008930">
    <property type="entry name" value="Terpenoid_cyclase/PrenylTrfase"/>
</dbReference>
<dbReference type="FunFam" id="2.40.50.120:FF:000013">
    <property type="entry name" value="Complement C3"/>
    <property type="match status" value="1"/>
</dbReference>
<dbReference type="Gene3D" id="2.60.120.1540">
    <property type="match status" value="1"/>
</dbReference>
<keyword evidence="7" id="KW-1015">Disulfide bond</keyword>
<dbReference type="Gene3D" id="1.50.10.20">
    <property type="match status" value="1"/>
</dbReference>
<dbReference type="Pfam" id="PF01835">
    <property type="entry name" value="MG2"/>
    <property type="match status" value="1"/>
</dbReference>
<keyword evidence="4" id="KW-0646">Protease inhibitor</keyword>
<dbReference type="GO" id="GO:0006956">
    <property type="term" value="P:complement activation"/>
    <property type="evidence" value="ECO:0007669"/>
    <property type="project" value="TreeGrafter"/>
</dbReference>
<dbReference type="Pfam" id="PF17791">
    <property type="entry name" value="MG3"/>
    <property type="match status" value="1"/>
</dbReference>
<dbReference type="SMART" id="SM01359">
    <property type="entry name" value="A2M_N_2"/>
    <property type="match status" value="1"/>
</dbReference>
<dbReference type="Pfam" id="PF01821">
    <property type="entry name" value="ANATO"/>
    <property type="match status" value="1"/>
</dbReference>
<dbReference type="Gene3D" id="2.20.130.20">
    <property type="match status" value="1"/>
</dbReference>
<dbReference type="InterPro" id="IPR018933">
    <property type="entry name" value="Netrin_module_non-TIMP"/>
</dbReference>
<evidence type="ECO:0000313" key="12">
    <source>
        <dbReference type="RefSeq" id="XP_029307472.1"/>
    </source>
</evidence>
<accession>A0A6J2RDF1</accession>
<dbReference type="InterPro" id="IPR041555">
    <property type="entry name" value="MG3"/>
</dbReference>
<protein>
    <submittedName>
        <fullName evidence="12">Complement C4-B</fullName>
    </submittedName>
</protein>
<dbReference type="Gene3D" id="6.20.50.160">
    <property type="match status" value="1"/>
</dbReference>
<dbReference type="CDD" id="cd00017">
    <property type="entry name" value="ANATO"/>
    <property type="match status" value="1"/>
</dbReference>
<dbReference type="CDD" id="cd02896">
    <property type="entry name" value="complement_C3_C4_C5"/>
    <property type="match status" value="1"/>
</dbReference>
<dbReference type="PANTHER" id="PTHR11412">
    <property type="entry name" value="MACROGLOBULIN / COMPLEMENT"/>
    <property type="match status" value="1"/>
</dbReference>
<dbReference type="InParanoid" id="A0A6J2RDF1"/>
<dbReference type="Gene3D" id="2.40.50.120">
    <property type="match status" value="1"/>
</dbReference>
<dbReference type="PROSITE" id="PS50189">
    <property type="entry name" value="NTR"/>
    <property type="match status" value="1"/>
</dbReference>
<sequence length="1727" mass="193721">MNNNISVNQKPVSEQAKSFEMERYIFSILLLILTVEPASLTDDGFFISAPGVFHVGVNEKVFVQMGKSHLNKIVTLYLEYESSGIVVSDKKTVLCREEGKISTVELKIDESRLPKRSDHRLLYLALMVEIPPFTARKSTKVLVSKHRGNIFIQTDQPIYNPTQKVNYRIFTLDHKFRPHEEVFQISVINAAGNKVIKSIKTAKGGILRGTFQIPDISKMGTWKITAHYQGGEANAVSREFKVKRFVLPSFEVNIAMEQSYILLNAEQFNFTILAKYSHGEKVKGAYHCQFGVVEKDTTPGQKMKPVFIRGMELIGSVVDGSAAASLQISDLHENLQKQQKNALSDLQQSGAQIYLGVFVTNIESGEIQETEVYIPIVPNKYTVDLSRTRRYFLPGYPLDVVVIVRLPDGSPAAGVPVNIHVTPHSEEARQRTTDQEGAVYDVFNIPSVAQITVEVSVDGLQQRKVIEQASSPSANYLYLSFTNKMYSVGELLTVNYNTHGPNVGFIYYMILSRGNLIDKGSLRLGTSVKHNHQITSAMVPSFRLIGYYYNQHGDIIADSVWVDVRDECETKVKVEQKGPFIPGQQSLLEFDLYGQKARVALLAVDKAIYALNVNNKLTAKQVFSSMQSYDLGCSYGGGANPASVLTDAGLSFVTQSQSMWKKGLSCDSQAARHRRYVDLQQEMMTLRSNFSNEEFQDCCVQGFSLIPMRRTCLERVKRLSLVKANPACADAFLKCCLEGERLRNVKMQEDAQNELGRTLTSDIEEFFLDTAAQYIRRFFPPSFSFTEFDVHGKGRYSLALPDSITTWEIQVVTLSAATGFCVVKPSEVRAFKNAFVSLRLPYSVKKYEQLSISPVIYNYGDARLQVAVHMEQTEGLCSPGSATTTAFVNVTVEPMSSQTVSFSAVPMVTGSIPIKIRLYDMDYEMGIDAVEKTLNVLTEGLEKRVEQTKVLKFDGRSAQTFTIDGSLPDDVVPDSSSNMFISAEADGFGPSYAKNLLSPQKIASLIVLPQGCLEQTMVRLAPTASALRYLDLSDQWFDLPAGSRDDALDKIERGYMRILEHKTKHSGAYAAWGSVPSSNWVTALVVKVLSLVAQRQTETFGQQGRKAKVVPAEEIRHSVSYLLSVQTADGSFSDPHPVLHRGVLNSNDQKASMTAFINLALYRSLQFLHTELRSDVEARISRSTTYLLSHLEELQHPYAVAITAYCLAVCMPQGTNHSSAWTQLKTLATEGENGCYLYTANAKQTNQEKADAITVETTAYALLAAVELGHTQFADKTACWLTTQENYFGGYKSSQDTIMALEALAEYELKRAVIPEANLMAQFTVQGKREIIKLAMNNRKDKVETDLKKFQGNNIVVKLTGKGQIKLKIAKVFHLLDPIDHCDKLSINVTVEGKVKYTDKILENYEYCDDYNDEKVVRVRRSAIEWFDARTRNSRDLDNNLSPEDIITYHVCVSHSLSSNLTGMAIADITLLSGFEVATQDLDKLKLLPEQYISHYEVSNGRVLIYFNELFESSECISFDATQRVLISLLQPAPAVFYDYYEPDRKCTVFYSAPHRTNMVSKLCSEDVCQCAERPCHKIQKTFRIEGSRRITKSVRFQHACFFPTVDYAFIVEVLTVSMKSNFELYRMNVKKVLRSHGDILVSENSVRVFAKRRQCKGQLDLGKEYLIMGKDGGTTDSNGKMQYLLESNTWVERKPSEEECKKSTHVNACTEFDAFTAEYMINGCRQ</sequence>
<dbReference type="Pfam" id="PF07678">
    <property type="entry name" value="TED_complement"/>
    <property type="match status" value="1"/>
</dbReference>
<evidence type="ECO:0000259" key="9">
    <source>
        <dbReference type="PROSITE" id="PS01178"/>
    </source>
</evidence>
<keyword evidence="6" id="KW-0722">Serine protease inhibitor</keyword>
<dbReference type="InterPro" id="IPR047565">
    <property type="entry name" value="Alpha-macroglob_thiol-ester_cl"/>
</dbReference>
<dbReference type="Pfam" id="PF17790">
    <property type="entry name" value="MG1"/>
    <property type="match status" value="1"/>
</dbReference>
<dbReference type="FunFam" id="2.60.40.1930:FF:000001">
    <property type="entry name" value="CD109 isoform 3"/>
    <property type="match status" value="1"/>
</dbReference>
<dbReference type="GeneID" id="115021288"/>
<evidence type="ECO:0000256" key="4">
    <source>
        <dbReference type="ARBA" id="ARBA00022690"/>
    </source>
</evidence>
<dbReference type="SMART" id="SM00643">
    <property type="entry name" value="C345C"/>
    <property type="match status" value="1"/>
</dbReference>
<dbReference type="GO" id="GO:0004867">
    <property type="term" value="F:serine-type endopeptidase inhibitor activity"/>
    <property type="evidence" value="ECO:0007669"/>
    <property type="project" value="UniProtKB-KW"/>
</dbReference>
<evidence type="ECO:0000256" key="5">
    <source>
        <dbReference type="ARBA" id="ARBA00022729"/>
    </source>
</evidence>
<dbReference type="SUPFAM" id="SSF50242">
    <property type="entry name" value="TIMP-like"/>
    <property type="match status" value="1"/>
</dbReference>
<keyword evidence="11" id="KW-1185">Reference proteome</keyword>
<dbReference type="InterPro" id="IPR041425">
    <property type="entry name" value="C3/4/5_MG1"/>
</dbReference>